<dbReference type="VEuPathDB" id="VectorBase:RSAN_051794"/>
<keyword evidence="2" id="KW-1185">Reference proteome</keyword>
<dbReference type="AlphaFoldDB" id="A0A9D4PQC7"/>
<reference evidence="1" key="1">
    <citation type="journal article" date="2020" name="Cell">
        <title>Large-Scale Comparative Analyses of Tick Genomes Elucidate Their Genetic Diversity and Vector Capacities.</title>
        <authorList>
            <consortium name="Tick Genome and Microbiome Consortium (TIGMIC)"/>
            <person name="Jia N."/>
            <person name="Wang J."/>
            <person name="Shi W."/>
            <person name="Du L."/>
            <person name="Sun Y."/>
            <person name="Zhan W."/>
            <person name="Jiang J.F."/>
            <person name="Wang Q."/>
            <person name="Zhang B."/>
            <person name="Ji P."/>
            <person name="Bell-Sakyi L."/>
            <person name="Cui X.M."/>
            <person name="Yuan T.T."/>
            <person name="Jiang B.G."/>
            <person name="Yang W.F."/>
            <person name="Lam T.T."/>
            <person name="Chang Q.C."/>
            <person name="Ding S.J."/>
            <person name="Wang X.J."/>
            <person name="Zhu J.G."/>
            <person name="Ruan X.D."/>
            <person name="Zhao L."/>
            <person name="Wei J.T."/>
            <person name="Ye R.Z."/>
            <person name="Que T.C."/>
            <person name="Du C.H."/>
            <person name="Zhou Y.H."/>
            <person name="Cheng J.X."/>
            <person name="Dai P.F."/>
            <person name="Guo W.B."/>
            <person name="Han X.H."/>
            <person name="Huang E.J."/>
            <person name="Li L.F."/>
            <person name="Wei W."/>
            <person name="Gao Y.C."/>
            <person name="Liu J.Z."/>
            <person name="Shao H.Z."/>
            <person name="Wang X."/>
            <person name="Wang C.C."/>
            <person name="Yang T.C."/>
            <person name="Huo Q.B."/>
            <person name="Li W."/>
            <person name="Chen H.Y."/>
            <person name="Chen S.E."/>
            <person name="Zhou L.G."/>
            <person name="Ni X.B."/>
            <person name="Tian J.H."/>
            <person name="Sheng Y."/>
            <person name="Liu T."/>
            <person name="Pan Y.S."/>
            <person name="Xia L.Y."/>
            <person name="Li J."/>
            <person name="Zhao F."/>
            <person name="Cao W.C."/>
        </authorList>
    </citation>
    <scope>NUCLEOTIDE SEQUENCE</scope>
    <source>
        <strain evidence="1">Rsan-2018</strain>
    </source>
</reference>
<accession>A0A9D4PQC7</accession>
<sequence>MASAERAHKNRGVVRASVTQTLTLLTDELQASVPDAAQLVNLNKDIFDATDDDAYGEELEAEEDYDRKVSYAVSLVRFFLREAVNKATPTSTKRRHRWCQHLSTQREVEKLRLLYDKVQFLVTALTGLGVSPDQYNVILKGVLMKCLPDEFAILYRQKAKGAPQDTSGIATPEELFNLAASARTNVTTVHQAEPRIARRDTSTLPVTSVPSAVSGINAVLLQRGRVRVECGSRKRLVRILLNSGSQRKFIRADVSKDLRCPVIGNEELALVTFDHSKPRQVMRSRRVALTLRSQRRDIAATVEPHEVCIPGFDVYWKVATGRIDRLTSDLTAVQTKWDRSGNYGTRRDFNIYERSSSELQHDFDY</sequence>
<name>A0A9D4PQC7_RHISA</name>
<dbReference type="VEuPathDB" id="VectorBase:RSAN_030395"/>
<comment type="caution">
    <text evidence="1">The sequence shown here is derived from an EMBL/GenBank/DDBJ whole genome shotgun (WGS) entry which is preliminary data.</text>
</comment>
<evidence type="ECO:0000313" key="2">
    <source>
        <dbReference type="Proteomes" id="UP000821837"/>
    </source>
</evidence>
<evidence type="ECO:0008006" key="3">
    <source>
        <dbReference type="Google" id="ProtNLM"/>
    </source>
</evidence>
<proteinExistence type="predicted"/>
<dbReference type="VEuPathDB" id="VectorBase:RSAN_034444"/>
<dbReference type="Proteomes" id="UP000821837">
    <property type="component" value="Chromosome 5"/>
</dbReference>
<organism evidence="1 2">
    <name type="scientific">Rhipicephalus sanguineus</name>
    <name type="common">Brown dog tick</name>
    <name type="synonym">Ixodes sanguineus</name>
    <dbReference type="NCBI Taxonomy" id="34632"/>
    <lineage>
        <taxon>Eukaryota</taxon>
        <taxon>Metazoa</taxon>
        <taxon>Ecdysozoa</taxon>
        <taxon>Arthropoda</taxon>
        <taxon>Chelicerata</taxon>
        <taxon>Arachnida</taxon>
        <taxon>Acari</taxon>
        <taxon>Parasitiformes</taxon>
        <taxon>Ixodida</taxon>
        <taxon>Ixodoidea</taxon>
        <taxon>Ixodidae</taxon>
        <taxon>Rhipicephalinae</taxon>
        <taxon>Rhipicephalus</taxon>
        <taxon>Rhipicephalus</taxon>
    </lineage>
</organism>
<evidence type="ECO:0000313" key="1">
    <source>
        <dbReference type="EMBL" id="KAH7951057.1"/>
    </source>
</evidence>
<gene>
    <name evidence="1" type="ORF">HPB52_004549</name>
</gene>
<reference evidence="1" key="2">
    <citation type="submission" date="2021-09" db="EMBL/GenBank/DDBJ databases">
        <authorList>
            <person name="Jia N."/>
            <person name="Wang J."/>
            <person name="Shi W."/>
            <person name="Du L."/>
            <person name="Sun Y."/>
            <person name="Zhan W."/>
            <person name="Jiang J."/>
            <person name="Wang Q."/>
            <person name="Zhang B."/>
            <person name="Ji P."/>
            <person name="Sakyi L.B."/>
            <person name="Cui X."/>
            <person name="Yuan T."/>
            <person name="Jiang B."/>
            <person name="Yang W."/>
            <person name="Lam T.T.-Y."/>
            <person name="Chang Q."/>
            <person name="Ding S."/>
            <person name="Wang X."/>
            <person name="Zhu J."/>
            <person name="Ruan X."/>
            <person name="Zhao L."/>
            <person name="Wei J."/>
            <person name="Que T."/>
            <person name="Du C."/>
            <person name="Cheng J."/>
            <person name="Dai P."/>
            <person name="Han X."/>
            <person name="Huang E."/>
            <person name="Gao Y."/>
            <person name="Liu J."/>
            <person name="Shao H."/>
            <person name="Ye R."/>
            <person name="Li L."/>
            <person name="Wei W."/>
            <person name="Wang X."/>
            <person name="Wang C."/>
            <person name="Huo Q."/>
            <person name="Li W."/>
            <person name="Guo W."/>
            <person name="Chen H."/>
            <person name="Chen S."/>
            <person name="Zhou L."/>
            <person name="Zhou L."/>
            <person name="Ni X."/>
            <person name="Tian J."/>
            <person name="Zhou Y."/>
            <person name="Sheng Y."/>
            <person name="Liu T."/>
            <person name="Pan Y."/>
            <person name="Xia L."/>
            <person name="Li J."/>
            <person name="Zhao F."/>
            <person name="Cao W."/>
        </authorList>
    </citation>
    <scope>NUCLEOTIDE SEQUENCE</scope>
    <source>
        <strain evidence="1">Rsan-2018</strain>
        <tissue evidence="1">Larvae</tissue>
    </source>
</reference>
<protein>
    <recommendedName>
        <fullName evidence="3">Peptidase aspartic putative domain-containing protein</fullName>
    </recommendedName>
</protein>
<dbReference type="EMBL" id="JABSTV010001251">
    <property type="protein sequence ID" value="KAH7951057.1"/>
    <property type="molecule type" value="Genomic_DNA"/>
</dbReference>